<feature type="transmembrane region" description="Helical" evidence="12">
    <location>
        <begin position="176"/>
        <end position="196"/>
    </location>
</feature>
<dbReference type="PIRSF" id="PIRSF000847">
    <property type="entry name" value="Phos_ph_gly_syn"/>
    <property type="match status" value="1"/>
</dbReference>
<comment type="subcellular location">
    <subcellularLocation>
        <location evidence="1">Membrane</location>
        <topology evidence="1">Multi-pass membrane protein</topology>
    </subcellularLocation>
</comment>
<keyword evidence="10" id="KW-1208">Phospholipid metabolism</keyword>
<dbReference type="PROSITE" id="PS00379">
    <property type="entry name" value="CDP_ALCOHOL_P_TRANSF"/>
    <property type="match status" value="1"/>
</dbReference>
<evidence type="ECO:0000256" key="11">
    <source>
        <dbReference type="RuleBase" id="RU003750"/>
    </source>
</evidence>
<dbReference type="EMBL" id="MHOJ01000032">
    <property type="protein sequence ID" value="OGZ61927.1"/>
    <property type="molecule type" value="Genomic_DNA"/>
</dbReference>
<evidence type="ECO:0000256" key="12">
    <source>
        <dbReference type="SAM" id="Phobius"/>
    </source>
</evidence>
<evidence type="ECO:0000256" key="5">
    <source>
        <dbReference type="ARBA" id="ARBA00022692"/>
    </source>
</evidence>
<feature type="transmembrane region" description="Helical" evidence="12">
    <location>
        <begin position="23"/>
        <end position="46"/>
    </location>
</feature>
<keyword evidence="3" id="KW-0444">Lipid biosynthesis</keyword>
<evidence type="ECO:0000256" key="10">
    <source>
        <dbReference type="ARBA" id="ARBA00023264"/>
    </source>
</evidence>
<evidence type="ECO:0000313" key="13">
    <source>
        <dbReference type="EMBL" id="OGZ61927.1"/>
    </source>
</evidence>
<keyword evidence="7" id="KW-0443">Lipid metabolism</keyword>
<feature type="transmembrane region" description="Helical" evidence="12">
    <location>
        <begin position="142"/>
        <end position="164"/>
    </location>
</feature>
<evidence type="ECO:0000313" key="14">
    <source>
        <dbReference type="Proteomes" id="UP000178509"/>
    </source>
</evidence>
<keyword evidence="5 12" id="KW-0812">Transmembrane</keyword>
<protein>
    <recommendedName>
        <fullName evidence="15">CDP-diacylglycerol--glycerol-3-phosphate 3-phosphatidyltransferase</fullName>
    </recommendedName>
</protein>
<keyword evidence="9" id="KW-0594">Phospholipid biosynthesis</keyword>
<feature type="transmembrane region" description="Helical" evidence="12">
    <location>
        <begin position="52"/>
        <end position="76"/>
    </location>
</feature>
<sequence>MKFRKVWQNLIYDKNADFFKNKIVTIPNIVTLGGIFLAVFYTLMYLTHTLEFLIPIVILLIGLSDFLDGLLARLLNQVSTFGKFLDPLRDRVTLVAVLINIALFLEGINYIILSLIVTAECVVVLINGLAKFKYQFYVQTHWVGKLRLLIHMMSAGIFSVMLYWPNSNSKLTDIDPNLLLFIMLTASIFTAGKYLGNLISSFNK</sequence>
<dbReference type="InterPro" id="IPR004570">
    <property type="entry name" value="Phosphatidylglycerol_P_synth"/>
</dbReference>
<dbReference type="InterPro" id="IPR043130">
    <property type="entry name" value="CDP-OH_PTrfase_TM_dom"/>
</dbReference>
<dbReference type="GO" id="GO:0008444">
    <property type="term" value="F:CDP-diacylglycerol-glycerol-3-phosphate 3-phosphatidyltransferase activity"/>
    <property type="evidence" value="ECO:0007669"/>
    <property type="project" value="InterPro"/>
</dbReference>
<dbReference type="AlphaFoldDB" id="A0A1G2HHH3"/>
<evidence type="ECO:0000256" key="9">
    <source>
        <dbReference type="ARBA" id="ARBA00023209"/>
    </source>
</evidence>
<evidence type="ECO:0000256" key="6">
    <source>
        <dbReference type="ARBA" id="ARBA00022989"/>
    </source>
</evidence>
<organism evidence="13 14">
    <name type="scientific">Candidatus Spechtbacteria bacterium RIFCSPLOWO2_02_FULL_38_8</name>
    <dbReference type="NCBI Taxonomy" id="1802164"/>
    <lineage>
        <taxon>Bacteria</taxon>
        <taxon>Candidatus Spechtiibacteriota</taxon>
    </lineage>
</organism>
<dbReference type="InterPro" id="IPR000462">
    <property type="entry name" value="CDP-OH_P_trans"/>
</dbReference>
<dbReference type="GO" id="GO:0046474">
    <property type="term" value="P:glycerophospholipid biosynthetic process"/>
    <property type="evidence" value="ECO:0007669"/>
    <property type="project" value="TreeGrafter"/>
</dbReference>
<keyword evidence="4 11" id="KW-0808">Transferase</keyword>
<dbReference type="Gene3D" id="1.20.120.1760">
    <property type="match status" value="1"/>
</dbReference>
<comment type="similarity">
    <text evidence="2 11">Belongs to the CDP-alcohol phosphatidyltransferase class-I family.</text>
</comment>
<keyword evidence="6 12" id="KW-1133">Transmembrane helix</keyword>
<evidence type="ECO:0000256" key="3">
    <source>
        <dbReference type="ARBA" id="ARBA00022516"/>
    </source>
</evidence>
<keyword evidence="8 12" id="KW-0472">Membrane</keyword>
<dbReference type="Pfam" id="PF01066">
    <property type="entry name" value="CDP-OH_P_transf"/>
    <property type="match status" value="1"/>
</dbReference>
<dbReference type="STRING" id="1802164.A3H51_02925"/>
<dbReference type="InterPro" id="IPR050324">
    <property type="entry name" value="CDP-alcohol_PTase-I"/>
</dbReference>
<evidence type="ECO:0000256" key="2">
    <source>
        <dbReference type="ARBA" id="ARBA00010441"/>
    </source>
</evidence>
<dbReference type="PANTHER" id="PTHR14269:SF11">
    <property type="entry name" value="CDP-DIACYLGLYCEROL--GLYCEROL-3-PHOSPHATE 3-PHOSPHATIDYLTRANSFERASE"/>
    <property type="match status" value="1"/>
</dbReference>
<accession>A0A1G2HHH3</accession>
<proteinExistence type="inferred from homology"/>
<dbReference type="GO" id="GO:0016020">
    <property type="term" value="C:membrane"/>
    <property type="evidence" value="ECO:0007669"/>
    <property type="project" value="UniProtKB-SubCell"/>
</dbReference>
<name>A0A1G2HHH3_9BACT</name>
<gene>
    <name evidence="13" type="ORF">A3H51_02925</name>
</gene>
<comment type="caution">
    <text evidence="13">The sequence shown here is derived from an EMBL/GenBank/DDBJ whole genome shotgun (WGS) entry which is preliminary data.</text>
</comment>
<evidence type="ECO:0000256" key="8">
    <source>
        <dbReference type="ARBA" id="ARBA00023136"/>
    </source>
</evidence>
<dbReference type="PANTHER" id="PTHR14269">
    <property type="entry name" value="CDP-DIACYLGLYCEROL--GLYCEROL-3-PHOSPHATE 3-PHOSPHATIDYLTRANSFERASE-RELATED"/>
    <property type="match status" value="1"/>
</dbReference>
<evidence type="ECO:0000256" key="4">
    <source>
        <dbReference type="ARBA" id="ARBA00022679"/>
    </source>
</evidence>
<evidence type="ECO:0000256" key="1">
    <source>
        <dbReference type="ARBA" id="ARBA00004141"/>
    </source>
</evidence>
<feature type="transmembrane region" description="Helical" evidence="12">
    <location>
        <begin position="111"/>
        <end position="130"/>
    </location>
</feature>
<evidence type="ECO:0000256" key="7">
    <source>
        <dbReference type="ARBA" id="ARBA00023098"/>
    </source>
</evidence>
<dbReference type="InterPro" id="IPR048254">
    <property type="entry name" value="CDP_ALCOHOL_P_TRANSF_CS"/>
</dbReference>
<reference evidence="13 14" key="1">
    <citation type="journal article" date="2016" name="Nat. Commun.">
        <title>Thousands of microbial genomes shed light on interconnected biogeochemical processes in an aquifer system.</title>
        <authorList>
            <person name="Anantharaman K."/>
            <person name="Brown C.T."/>
            <person name="Hug L.A."/>
            <person name="Sharon I."/>
            <person name="Castelle C.J."/>
            <person name="Probst A.J."/>
            <person name="Thomas B.C."/>
            <person name="Singh A."/>
            <person name="Wilkins M.J."/>
            <person name="Karaoz U."/>
            <person name="Brodie E.L."/>
            <person name="Williams K.H."/>
            <person name="Hubbard S.S."/>
            <person name="Banfield J.F."/>
        </authorList>
    </citation>
    <scope>NUCLEOTIDE SEQUENCE [LARGE SCALE GENOMIC DNA]</scope>
</reference>
<evidence type="ECO:0008006" key="15">
    <source>
        <dbReference type="Google" id="ProtNLM"/>
    </source>
</evidence>
<dbReference type="Proteomes" id="UP000178509">
    <property type="component" value="Unassembled WGS sequence"/>
</dbReference>